<reference evidence="1 2" key="1">
    <citation type="submission" date="2016-11" db="EMBL/GenBank/DDBJ databases">
        <authorList>
            <person name="Jaros S."/>
            <person name="Januszkiewicz K."/>
            <person name="Wedrychowicz H."/>
        </authorList>
    </citation>
    <scope>NUCLEOTIDE SEQUENCE [LARGE SCALE GENOMIC DNA]</scope>
    <source>
        <strain evidence="1 2">DSM 21758</strain>
    </source>
</reference>
<evidence type="ECO:0000313" key="2">
    <source>
        <dbReference type="Proteomes" id="UP000184310"/>
    </source>
</evidence>
<dbReference type="Pfam" id="PF14265">
    <property type="entry name" value="DUF4355"/>
    <property type="match status" value="1"/>
</dbReference>
<dbReference type="InterPro" id="IPR025580">
    <property type="entry name" value="Gp46"/>
</dbReference>
<accession>A0A1M6S3Z1</accession>
<dbReference type="EMBL" id="FQZB01000016">
    <property type="protein sequence ID" value="SHK39369.1"/>
    <property type="molecule type" value="Genomic_DNA"/>
</dbReference>
<keyword evidence="2" id="KW-1185">Reference proteome</keyword>
<dbReference type="Proteomes" id="UP000184310">
    <property type="component" value="Unassembled WGS sequence"/>
</dbReference>
<evidence type="ECO:0000313" key="1">
    <source>
        <dbReference type="EMBL" id="SHK39369.1"/>
    </source>
</evidence>
<sequence length="213" mass="23654">MLKKDLLKLIESAGEDQDIDELVKDSDLAKSLQASGLTLEAFKEKLKNDKDFKAYIESENDKYHNKALKTWKENNLEKELDPFIQQKYPDLVTDPVQKKVLELEKQLADEKAANAKKDLLAEAIKYAADKKLPTSIIEKCLAEDFDKTKEIIDSIATDWSKGIETITTEKMKSNSYVPGNGPDGKPVSIGASIAAQANGNKVEGAPNPWGNDK</sequence>
<protein>
    <submittedName>
        <fullName evidence="1">Uncharacterized protein</fullName>
    </submittedName>
</protein>
<dbReference type="OrthoDB" id="1901795at2"/>
<dbReference type="AlphaFoldDB" id="A0A1M6S3Z1"/>
<name>A0A1M6S3Z1_9CLOT</name>
<organism evidence="1 2">
    <name type="scientific">Clostridium cavendishii DSM 21758</name>
    <dbReference type="NCBI Taxonomy" id="1121302"/>
    <lineage>
        <taxon>Bacteria</taxon>
        <taxon>Bacillati</taxon>
        <taxon>Bacillota</taxon>
        <taxon>Clostridia</taxon>
        <taxon>Eubacteriales</taxon>
        <taxon>Clostridiaceae</taxon>
        <taxon>Clostridium</taxon>
    </lineage>
</organism>
<gene>
    <name evidence="1" type="ORF">SAMN02745163_03745</name>
</gene>
<proteinExistence type="predicted"/>
<dbReference type="RefSeq" id="WP_072991601.1">
    <property type="nucleotide sequence ID" value="NZ_FQZB01000016.1"/>
</dbReference>
<dbReference type="STRING" id="1121302.SAMN02745163_03745"/>